<sequence length="211" mass="22945">MGRRKDDPAVQKAKGFPGRREKQTEAALKAQAASPTAEEQLLASMDIAGLRPPDRFARKEFKEERDVWMAIAPRLKQTLRASAEFQAPLVAYCDAVARYNRSVLALRREGYVVKVKTVSGDEMPRTNPNEKIRAQALNEILALSGRFGFTPSDNFALLIDQRRVLERGAGGGQGDLGLYDPPAPGETPAGATDPVGGMDRFDSPPPGSLPN</sequence>
<comment type="caution">
    <text evidence="2">The sequence shown here is derived from an EMBL/GenBank/DDBJ whole genome shotgun (WGS) entry which is preliminary data.</text>
</comment>
<dbReference type="Pfam" id="PF05119">
    <property type="entry name" value="Terminase_4"/>
    <property type="match status" value="1"/>
</dbReference>
<feature type="region of interest" description="Disordered" evidence="1">
    <location>
        <begin position="170"/>
        <end position="211"/>
    </location>
</feature>
<proteinExistence type="predicted"/>
<organism evidence="2 3">
    <name type="scientific">Bosea eneae</name>
    <dbReference type="NCBI Taxonomy" id="151454"/>
    <lineage>
        <taxon>Bacteria</taxon>
        <taxon>Pseudomonadati</taxon>
        <taxon>Pseudomonadota</taxon>
        <taxon>Alphaproteobacteria</taxon>
        <taxon>Hyphomicrobiales</taxon>
        <taxon>Boseaceae</taxon>
        <taxon>Bosea</taxon>
    </lineage>
</organism>
<dbReference type="Proteomes" id="UP001596053">
    <property type="component" value="Unassembled WGS sequence"/>
</dbReference>
<gene>
    <name evidence="2" type="ORF">ACFPOB_26130</name>
</gene>
<accession>A0ABW0IY11</accession>
<name>A0ABW0IY11_9HYPH</name>
<dbReference type="RefSeq" id="WP_377801226.1">
    <property type="nucleotide sequence ID" value="NZ_JBHSLW010000056.1"/>
</dbReference>
<evidence type="ECO:0000313" key="2">
    <source>
        <dbReference type="EMBL" id="MFC5423032.1"/>
    </source>
</evidence>
<dbReference type="InterPro" id="IPR006448">
    <property type="entry name" value="Phage_term_ssu_P27"/>
</dbReference>
<feature type="region of interest" description="Disordered" evidence="1">
    <location>
        <begin position="1"/>
        <end position="35"/>
    </location>
</feature>
<reference evidence="3" key="1">
    <citation type="journal article" date="2019" name="Int. J. Syst. Evol. Microbiol.">
        <title>The Global Catalogue of Microorganisms (GCM) 10K type strain sequencing project: providing services to taxonomists for standard genome sequencing and annotation.</title>
        <authorList>
            <consortium name="The Broad Institute Genomics Platform"/>
            <consortium name="The Broad Institute Genome Sequencing Center for Infectious Disease"/>
            <person name="Wu L."/>
            <person name="Ma J."/>
        </authorList>
    </citation>
    <scope>NUCLEOTIDE SEQUENCE [LARGE SCALE GENOMIC DNA]</scope>
    <source>
        <strain evidence="3">NCAIM B.01391</strain>
    </source>
</reference>
<evidence type="ECO:0000256" key="1">
    <source>
        <dbReference type="SAM" id="MobiDB-lite"/>
    </source>
</evidence>
<keyword evidence="3" id="KW-1185">Reference proteome</keyword>
<protein>
    <submittedName>
        <fullName evidence="2">P27 family phage terminase small subunit</fullName>
    </submittedName>
</protein>
<evidence type="ECO:0000313" key="3">
    <source>
        <dbReference type="Proteomes" id="UP001596053"/>
    </source>
</evidence>
<dbReference type="EMBL" id="JBHSLW010000056">
    <property type="protein sequence ID" value="MFC5423032.1"/>
    <property type="molecule type" value="Genomic_DNA"/>
</dbReference>